<comment type="caution">
    <text evidence="2">The sequence shown here is derived from an EMBL/GenBank/DDBJ whole genome shotgun (WGS) entry which is preliminary data.</text>
</comment>
<organism evidence="2 3">
    <name type="scientific">Halanaerobium polyolivorans</name>
    <dbReference type="NCBI Taxonomy" id="2886943"/>
    <lineage>
        <taxon>Bacteria</taxon>
        <taxon>Bacillati</taxon>
        <taxon>Bacillota</taxon>
        <taxon>Clostridia</taxon>
        <taxon>Halanaerobiales</taxon>
        <taxon>Halanaerobiaceae</taxon>
        <taxon>Halanaerobium</taxon>
    </lineage>
</organism>
<evidence type="ECO:0000313" key="2">
    <source>
        <dbReference type="EMBL" id="MCC3145962.1"/>
    </source>
</evidence>
<dbReference type="EMBL" id="JAJFAT010000024">
    <property type="protein sequence ID" value="MCC3145962.1"/>
    <property type="molecule type" value="Genomic_DNA"/>
</dbReference>
<feature type="transmembrane region" description="Helical" evidence="1">
    <location>
        <begin position="6"/>
        <end position="26"/>
    </location>
</feature>
<sequence>MYSATNIISYIIGWYSPIYLIVYFILRWKKKKKLKLLNIIFSGTLSYILSFIIMALLQMNNIATKTDTKDGIIILVFFSITYIIINQFMKMKGLSTDKNEIKTL</sequence>
<gene>
    <name evidence="2" type="ORF">LJ207_11615</name>
</gene>
<feature type="transmembrane region" description="Helical" evidence="1">
    <location>
        <begin position="71"/>
        <end position="89"/>
    </location>
</feature>
<protein>
    <submittedName>
        <fullName evidence="2">Uncharacterized protein</fullName>
    </submittedName>
</protein>
<keyword evidence="1" id="KW-0472">Membrane</keyword>
<name>A0AAW4X2G2_9FIRM</name>
<accession>A0AAW4X2G2</accession>
<dbReference type="RefSeq" id="WP_229346662.1">
    <property type="nucleotide sequence ID" value="NZ_JAJFAT010000024.1"/>
</dbReference>
<proteinExistence type="predicted"/>
<keyword evidence="1" id="KW-0812">Transmembrane</keyword>
<feature type="transmembrane region" description="Helical" evidence="1">
    <location>
        <begin position="38"/>
        <end position="59"/>
    </location>
</feature>
<evidence type="ECO:0000256" key="1">
    <source>
        <dbReference type="SAM" id="Phobius"/>
    </source>
</evidence>
<dbReference type="AlphaFoldDB" id="A0AAW4X2G2"/>
<keyword evidence="1" id="KW-1133">Transmembrane helix</keyword>
<evidence type="ECO:0000313" key="3">
    <source>
        <dbReference type="Proteomes" id="UP001199296"/>
    </source>
</evidence>
<keyword evidence="3" id="KW-1185">Reference proteome</keyword>
<dbReference type="Proteomes" id="UP001199296">
    <property type="component" value="Unassembled WGS sequence"/>
</dbReference>
<reference evidence="2 3" key="1">
    <citation type="submission" date="2021-10" db="EMBL/GenBank/DDBJ databases">
        <authorList>
            <person name="Grouzdev D.S."/>
            <person name="Pantiukh K.S."/>
            <person name="Krutkina M.S."/>
        </authorList>
    </citation>
    <scope>NUCLEOTIDE SEQUENCE [LARGE SCALE GENOMIC DNA]</scope>
    <source>
        <strain evidence="2 3">Z-7514</strain>
    </source>
</reference>